<reference evidence="1 2" key="1">
    <citation type="submission" date="2018-01" db="EMBL/GenBank/DDBJ databases">
        <title>Draft genome of the type strain Pseudomonas oceani DSM 100277 isolated from the deep water in Okinawa trough, northwestern Pacific Ocean.</title>
        <authorList>
            <person name="Gomila M."/>
            <person name="Mulet M."/>
            <person name="Garcia-Valdes E."/>
            <person name="Lalucat J."/>
        </authorList>
    </citation>
    <scope>NUCLEOTIDE SEQUENCE [LARGE SCALE GENOMIC DNA]</scope>
    <source>
        <strain evidence="1 2">DSM 100277</strain>
    </source>
</reference>
<dbReference type="EMBL" id="PPSK01000002">
    <property type="protein sequence ID" value="POB05567.1"/>
    <property type="molecule type" value="Genomic_DNA"/>
</dbReference>
<gene>
    <name evidence="1" type="ORF">C1949_02420</name>
</gene>
<evidence type="ECO:0000313" key="2">
    <source>
        <dbReference type="Proteomes" id="UP000243451"/>
    </source>
</evidence>
<accession>A0A2P4EYM8</accession>
<keyword evidence="2" id="KW-1185">Reference proteome</keyword>
<dbReference type="AlphaFoldDB" id="A0A2P4EYM8"/>
<comment type="caution">
    <text evidence="1">The sequence shown here is derived from an EMBL/GenBank/DDBJ whole genome shotgun (WGS) entry which is preliminary data.</text>
</comment>
<proteinExistence type="predicted"/>
<sequence>MLALVLLLSGKAAAADAPIRITNKTGYQIQFVYVLYRGDSCPSDDILGNDVLPDGATILLQSQTESRPLEELIAQDEDGDRYSIRPSIDMDREIVITLDNLQ</sequence>
<protein>
    <submittedName>
        <fullName evidence="1">Uncharacterized protein</fullName>
    </submittedName>
</protein>
<evidence type="ECO:0000313" key="1">
    <source>
        <dbReference type="EMBL" id="POB05567.1"/>
    </source>
</evidence>
<organism evidence="1 2">
    <name type="scientific">Halopseudomonas oceani</name>
    <dbReference type="NCBI Taxonomy" id="1708783"/>
    <lineage>
        <taxon>Bacteria</taxon>
        <taxon>Pseudomonadati</taxon>
        <taxon>Pseudomonadota</taxon>
        <taxon>Gammaproteobacteria</taxon>
        <taxon>Pseudomonadales</taxon>
        <taxon>Pseudomonadaceae</taxon>
        <taxon>Halopseudomonas</taxon>
    </lineage>
</organism>
<name>A0A2P4EYM8_9GAMM</name>
<dbReference type="Proteomes" id="UP000243451">
    <property type="component" value="Unassembled WGS sequence"/>
</dbReference>